<dbReference type="FunCoup" id="B9T4M8">
    <property type="interactions" value="485"/>
</dbReference>
<dbReference type="PANTHER" id="PTHR36729:SF2">
    <property type="entry name" value="EXPRESSED PROTEIN"/>
    <property type="match status" value="1"/>
</dbReference>
<dbReference type="STRING" id="3988.B9T4M8"/>
<dbReference type="Pfam" id="PF24869">
    <property type="entry name" value="DUF7734"/>
    <property type="match status" value="1"/>
</dbReference>
<dbReference type="AlphaFoldDB" id="B9T4M8"/>
<protein>
    <recommendedName>
        <fullName evidence="1">DUF7734 domain-containing protein</fullName>
    </recommendedName>
</protein>
<accession>B9T4M8</accession>
<evidence type="ECO:0000313" key="2">
    <source>
        <dbReference type="EMBL" id="EEF29189.1"/>
    </source>
</evidence>
<feature type="domain" description="DUF7734" evidence="1">
    <location>
        <begin position="66"/>
        <end position="152"/>
    </location>
</feature>
<name>B9T4M8_RICCO</name>
<sequence length="156" mass="17658">MLSSLPKPNTSLHNNLITSPAIKSLKLSRTRVPVSWLRCSARRRVRYEDENDDDDDDEYGHNEEIAILEFYSQSAREEALLVHAAVDEQEAEVLIFKGFSSCLSYKTSPDPSKSVLPARAVIKSIDRIKGPFDPSNIEYLEKGLTWQAFKARFAPT</sequence>
<dbReference type="EMBL" id="EQ974480">
    <property type="protein sequence ID" value="EEF29189.1"/>
    <property type="molecule type" value="Genomic_DNA"/>
</dbReference>
<dbReference type="PANTHER" id="PTHR36729">
    <property type="entry name" value="EXPRESSED PROTEIN"/>
    <property type="match status" value="1"/>
</dbReference>
<reference evidence="3" key="1">
    <citation type="journal article" date="2010" name="Nat. Biotechnol.">
        <title>Draft genome sequence of the oilseed species Ricinus communis.</title>
        <authorList>
            <person name="Chan A.P."/>
            <person name="Crabtree J."/>
            <person name="Zhao Q."/>
            <person name="Lorenzi H."/>
            <person name="Orvis J."/>
            <person name="Puiu D."/>
            <person name="Melake-Berhan A."/>
            <person name="Jones K.M."/>
            <person name="Redman J."/>
            <person name="Chen G."/>
            <person name="Cahoon E.B."/>
            <person name="Gedil M."/>
            <person name="Stanke M."/>
            <person name="Haas B.J."/>
            <person name="Wortman J.R."/>
            <person name="Fraser-Liggett C.M."/>
            <person name="Ravel J."/>
            <person name="Rabinowicz P.D."/>
        </authorList>
    </citation>
    <scope>NUCLEOTIDE SEQUENCE [LARGE SCALE GENOMIC DNA]</scope>
    <source>
        <strain evidence="3">cv. Hale</strain>
    </source>
</reference>
<keyword evidence="3" id="KW-1185">Reference proteome</keyword>
<evidence type="ECO:0000259" key="1">
    <source>
        <dbReference type="Pfam" id="PF24869"/>
    </source>
</evidence>
<gene>
    <name evidence="2" type="ORF">RCOM_0053580</name>
</gene>
<dbReference type="InterPro" id="IPR056636">
    <property type="entry name" value="DUF7734"/>
</dbReference>
<organism evidence="2 3">
    <name type="scientific">Ricinus communis</name>
    <name type="common">Castor bean</name>
    <dbReference type="NCBI Taxonomy" id="3988"/>
    <lineage>
        <taxon>Eukaryota</taxon>
        <taxon>Viridiplantae</taxon>
        <taxon>Streptophyta</taxon>
        <taxon>Embryophyta</taxon>
        <taxon>Tracheophyta</taxon>
        <taxon>Spermatophyta</taxon>
        <taxon>Magnoliopsida</taxon>
        <taxon>eudicotyledons</taxon>
        <taxon>Gunneridae</taxon>
        <taxon>Pentapetalae</taxon>
        <taxon>rosids</taxon>
        <taxon>fabids</taxon>
        <taxon>Malpighiales</taxon>
        <taxon>Euphorbiaceae</taxon>
        <taxon>Acalyphoideae</taxon>
        <taxon>Acalypheae</taxon>
        <taxon>Ricinus</taxon>
    </lineage>
</organism>
<proteinExistence type="predicted"/>
<dbReference type="eggNOG" id="ENOG502RZTM">
    <property type="taxonomic scope" value="Eukaryota"/>
</dbReference>
<evidence type="ECO:0000313" key="3">
    <source>
        <dbReference type="Proteomes" id="UP000008311"/>
    </source>
</evidence>
<dbReference type="Proteomes" id="UP000008311">
    <property type="component" value="Unassembled WGS sequence"/>
</dbReference>
<dbReference type="InParanoid" id="B9T4M8"/>